<dbReference type="eggNOG" id="COG0318">
    <property type="taxonomic scope" value="Bacteria"/>
</dbReference>
<dbReference type="Pfam" id="PF13193">
    <property type="entry name" value="AMP-binding_C"/>
    <property type="match status" value="1"/>
</dbReference>
<dbReference type="GO" id="GO:0031956">
    <property type="term" value="F:medium-chain fatty acid-CoA ligase activity"/>
    <property type="evidence" value="ECO:0007669"/>
    <property type="project" value="TreeGrafter"/>
</dbReference>
<name>H0UJP0_9BACT</name>
<dbReference type="HOGENOM" id="CLU_000022_59_10_0"/>
<dbReference type="PANTHER" id="PTHR43201">
    <property type="entry name" value="ACYL-COA SYNTHETASE"/>
    <property type="match status" value="1"/>
</dbReference>
<feature type="domain" description="AMP-dependent synthetase/ligase" evidence="3">
    <location>
        <begin position="37"/>
        <end position="356"/>
    </location>
</feature>
<dbReference type="InterPro" id="IPR000873">
    <property type="entry name" value="AMP-dep_synth/lig_dom"/>
</dbReference>
<dbReference type="Gene3D" id="3.40.50.12780">
    <property type="entry name" value="N-terminal domain of ligase-like"/>
    <property type="match status" value="1"/>
</dbReference>
<gene>
    <name evidence="5" type="ORF">JonanDRAFT_1579</name>
</gene>
<dbReference type="Gene3D" id="3.30.300.30">
    <property type="match status" value="1"/>
</dbReference>
<dbReference type="GO" id="GO:0006631">
    <property type="term" value="P:fatty acid metabolic process"/>
    <property type="evidence" value="ECO:0007669"/>
    <property type="project" value="TreeGrafter"/>
</dbReference>
<evidence type="ECO:0000259" key="4">
    <source>
        <dbReference type="Pfam" id="PF13193"/>
    </source>
</evidence>
<dbReference type="SUPFAM" id="SSF56801">
    <property type="entry name" value="Acetyl-CoA synthetase-like"/>
    <property type="match status" value="1"/>
</dbReference>
<sequence length="495" mass="53767">MNGKRLEELISEAWASPRSQMWYQGQWRSSDWLFRASETMECSLREAGFGTGQRLLALLPVCPEFHALSLACWRLGGTIVPVNTAAGIGAIESVVRRADASLAVLGPETLPHKADMESWGQPCANVSPEGELSSVKVRATQQDDPETAVIFFTSGTTGVPKGVPLTHGNLRSNIESAVQHAIELTDDMVMLNVLPNFHALGCVVSGWLPLVAGIKQAMVRSFLPVSAVVEAAQASHANLSVMVPTMLHFLVGTLLKARTSLPDMRLVISGGDRLATNLELRAREVFSGARLVEGYGVTESSPVLAVTALGREHRTGTVGTFLPGVEYKLQGLDGKPAQGNEGELWVRGPSITTHYFRDPENTALRFKDGWFGTDDQVRIDPDGTITILERVSDLIIVGGFSVYPQEVEAALASHPAVRQAAVVGHRQSVSGEVVRGFVVLADGASVSSSELIEWCRQRLPHFKVPRKIEFLSELPVNALGKVLRRKLRELCEKEK</sequence>
<evidence type="ECO:0000259" key="3">
    <source>
        <dbReference type="Pfam" id="PF00501"/>
    </source>
</evidence>
<evidence type="ECO:0000256" key="1">
    <source>
        <dbReference type="ARBA" id="ARBA00006432"/>
    </source>
</evidence>
<protein>
    <submittedName>
        <fullName evidence="5">Acyl-CoA synthetase (AMP-forming)/AMP-acid ligase II</fullName>
    </submittedName>
</protein>
<dbReference type="InterPro" id="IPR020845">
    <property type="entry name" value="AMP-binding_CS"/>
</dbReference>
<reference evidence="5 6" key="1">
    <citation type="submission" date="2011-11" db="EMBL/GenBank/DDBJ databases">
        <title>The Noncontiguous Finished genome of Jonquetella anthropi DSM 22815.</title>
        <authorList>
            <consortium name="US DOE Joint Genome Institute (JGI-PGF)"/>
            <person name="Lucas S."/>
            <person name="Copeland A."/>
            <person name="Lapidus A."/>
            <person name="Glavina del Rio T."/>
            <person name="Dalin E."/>
            <person name="Tice H."/>
            <person name="Bruce D."/>
            <person name="Goodwin L."/>
            <person name="Pitluck S."/>
            <person name="Peters L."/>
            <person name="Mikhailova N."/>
            <person name="Held B."/>
            <person name="Kyrpides N."/>
            <person name="Mavromatis K."/>
            <person name="Ivanova N."/>
            <person name="Markowitz V."/>
            <person name="Cheng J.-F."/>
            <person name="Hugenholtz P."/>
            <person name="Woyke T."/>
            <person name="Wu D."/>
            <person name="Gronow S."/>
            <person name="Wellnitz S."/>
            <person name="Brambilla E."/>
            <person name="Klenk H.-P."/>
            <person name="Eisen J.A."/>
        </authorList>
    </citation>
    <scope>NUCLEOTIDE SEQUENCE [LARGE SCALE GENOMIC DNA]</scope>
    <source>
        <strain evidence="5 6">DSM 22815</strain>
    </source>
</reference>
<dbReference type="Pfam" id="PF00501">
    <property type="entry name" value="AMP-binding"/>
    <property type="match status" value="1"/>
</dbReference>
<dbReference type="InterPro" id="IPR045851">
    <property type="entry name" value="AMP-bd_C_sf"/>
</dbReference>
<dbReference type="OrthoDB" id="9778383at2"/>
<evidence type="ECO:0000256" key="2">
    <source>
        <dbReference type="ARBA" id="ARBA00022598"/>
    </source>
</evidence>
<comment type="similarity">
    <text evidence="1">Belongs to the ATP-dependent AMP-binding enzyme family.</text>
</comment>
<proteinExistence type="inferred from homology"/>
<keyword evidence="6" id="KW-1185">Reference proteome</keyword>
<dbReference type="AlphaFoldDB" id="H0UJP0"/>
<dbReference type="PROSITE" id="PS00455">
    <property type="entry name" value="AMP_BINDING"/>
    <property type="match status" value="1"/>
</dbReference>
<keyword evidence="2 5" id="KW-0436">Ligase</keyword>
<dbReference type="Proteomes" id="UP000003806">
    <property type="component" value="Chromosome"/>
</dbReference>
<feature type="domain" description="AMP-binding enzyme C-terminal" evidence="4">
    <location>
        <begin position="406"/>
        <end position="481"/>
    </location>
</feature>
<evidence type="ECO:0000313" key="6">
    <source>
        <dbReference type="Proteomes" id="UP000003806"/>
    </source>
</evidence>
<dbReference type="PANTHER" id="PTHR43201:SF5">
    <property type="entry name" value="MEDIUM-CHAIN ACYL-COA LIGASE ACSF2, MITOCHONDRIAL"/>
    <property type="match status" value="1"/>
</dbReference>
<dbReference type="InterPro" id="IPR025110">
    <property type="entry name" value="AMP-bd_C"/>
</dbReference>
<dbReference type="RefSeq" id="WP_008519849.1">
    <property type="nucleotide sequence ID" value="NZ_CM001376.1"/>
</dbReference>
<organism evidence="5 6">
    <name type="scientific">Jonquetella anthropi DSM 22815</name>
    <dbReference type="NCBI Taxonomy" id="885272"/>
    <lineage>
        <taxon>Bacteria</taxon>
        <taxon>Thermotogati</taxon>
        <taxon>Synergistota</taxon>
        <taxon>Synergistia</taxon>
        <taxon>Synergistales</taxon>
        <taxon>Dethiosulfovibrionaceae</taxon>
        <taxon>Jonquetella</taxon>
    </lineage>
</organism>
<dbReference type="InterPro" id="IPR042099">
    <property type="entry name" value="ANL_N_sf"/>
</dbReference>
<dbReference type="STRING" id="885272.JonanDRAFT_1579"/>
<evidence type="ECO:0000313" key="5">
    <source>
        <dbReference type="EMBL" id="EHM13938.1"/>
    </source>
</evidence>
<accession>H0UJP0</accession>
<dbReference type="EMBL" id="CM001376">
    <property type="protein sequence ID" value="EHM13938.1"/>
    <property type="molecule type" value="Genomic_DNA"/>
</dbReference>